<evidence type="ECO:0000256" key="6">
    <source>
        <dbReference type="ARBA" id="ARBA00022723"/>
    </source>
</evidence>
<evidence type="ECO:0000256" key="8">
    <source>
        <dbReference type="ARBA" id="ARBA00023004"/>
    </source>
</evidence>
<gene>
    <name evidence="11" type="ORF">FHW18_004802</name>
</gene>
<feature type="transmembrane region" description="Helical" evidence="10">
    <location>
        <begin position="100"/>
        <end position="120"/>
    </location>
</feature>
<evidence type="ECO:0000256" key="2">
    <source>
        <dbReference type="ARBA" id="ARBA00004050"/>
    </source>
</evidence>
<keyword evidence="7 10" id="KW-1133">Transmembrane helix</keyword>
<evidence type="ECO:0000313" key="11">
    <source>
        <dbReference type="EMBL" id="NYE85495.1"/>
    </source>
</evidence>
<keyword evidence="9 10" id="KW-0472">Membrane</keyword>
<evidence type="ECO:0000256" key="4">
    <source>
        <dbReference type="ARBA" id="ARBA00022617"/>
    </source>
</evidence>
<dbReference type="Gene3D" id="1.20.1300.10">
    <property type="entry name" value="Fumarate reductase/succinate dehydrogenase, transmembrane subunit"/>
    <property type="match status" value="1"/>
</dbReference>
<comment type="caution">
    <text evidence="11">The sequence shown here is derived from an EMBL/GenBank/DDBJ whole genome shotgun (WGS) entry which is preliminary data.</text>
</comment>
<evidence type="ECO:0000256" key="7">
    <source>
        <dbReference type="ARBA" id="ARBA00022989"/>
    </source>
</evidence>
<dbReference type="RefSeq" id="WP_257022617.1">
    <property type="nucleotide sequence ID" value="NZ_JACBYR010000002.1"/>
</dbReference>
<name>A0A7Y9IZ64_9BURK</name>
<dbReference type="EMBL" id="JACBYR010000002">
    <property type="protein sequence ID" value="NYE85495.1"/>
    <property type="molecule type" value="Genomic_DNA"/>
</dbReference>
<evidence type="ECO:0000313" key="12">
    <source>
        <dbReference type="Proteomes" id="UP000542125"/>
    </source>
</evidence>
<keyword evidence="8" id="KW-0408">Iron</keyword>
<dbReference type="InterPro" id="IPR034804">
    <property type="entry name" value="SQR/QFR_C/D"/>
</dbReference>
<evidence type="ECO:0000256" key="1">
    <source>
        <dbReference type="ARBA" id="ARBA00001971"/>
    </source>
</evidence>
<dbReference type="SUPFAM" id="SSF81343">
    <property type="entry name" value="Fumarate reductase respiratory complex transmembrane subunits"/>
    <property type="match status" value="1"/>
</dbReference>
<comment type="subcellular location">
    <subcellularLocation>
        <location evidence="3">Membrane</location>
    </subcellularLocation>
</comment>
<comment type="cofactor">
    <cofactor evidence="1">
        <name>heme</name>
        <dbReference type="ChEBI" id="CHEBI:30413"/>
    </cofactor>
</comment>
<dbReference type="GO" id="GO:0016020">
    <property type="term" value="C:membrane"/>
    <property type="evidence" value="ECO:0007669"/>
    <property type="project" value="UniProtKB-SubCell"/>
</dbReference>
<evidence type="ECO:0000256" key="9">
    <source>
        <dbReference type="ARBA" id="ARBA00023136"/>
    </source>
</evidence>
<sequence>MTGSTVSMTSSTTSPTLQARLWMLQRLSAMVLALCVVVHIAVIIVAVRNGLTGAEILGRTRGNVAWGLFYGVFVLASAVHVPIGVLKIAEEWWRWRGRGVQLAAAAFGLLVLVAGLRAVWAVTAGGTP</sequence>
<reference evidence="11 12" key="1">
    <citation type="submission" date="2020-07" db="EMBL/GenBank/DDBJ databases">
        <title>Genomic Encyclopedia of Type Strains, Phase IV (KMG-V): Genome sequencing to study the core and pangenomes of soil and plant-associated prokaryotes.</title>
        <authorList>
            <person name="Whitman W."/>
        </authorList>
    </citation>
    <scope>NUCLEOTIDE SEQUENCE [LARGE SCALE GENOMIC DNA]</scope>
    <source>
        <strain evidence="11 12">SAS40</strain>
    </source>
</reference>
<comment type="function">
    <text evidence="2">Membrane-anchoring subunit of succinate dehydrogenase (SDH).</text>
</comment>
<dbReference type="GO" id="GO:0046872">
    <property type="term" value="F:metal ion binding"/>
    <property type="evidence" value="ECO:0007669"/>
    <property type="project" value="UniProtKB-KW"/>
</dbReference>
<keyword evidence="6" id="KW-0479">Metal-binding</keyword>
<evidence type="ECO:0000256" key="3">
    <source>
        <dbReference type="ARBA" id="ARBA00004370"/>
    </source>
</evidence>
<dbReference type="InterPro" id="IPR000701">
    <property type="entry name" value="SuccDH_FuR_B_TM-su"/>
</dbReference>
<keyword evidence="5 10" id="KW-0812">Transmembrane</keyword>
<feature type="transmembrane region" description="Helical" evidence="10">
    <location>
        <begin position="67"/>
        <end position="88"/>
    </location>
</feature>
<evidence type="ECO:0000256" key="5">
    <source>
        <dbReference type="ARBA" id="ARBA00022692"/>
    </source>
</evidence>
<proteinExistence type="predicted"/>
<accession>A0A7Y9IZ64</accession>
<protein>
    <submittedName>
        <fullName evidence="11">Fumarate reductase subunit C</fullName>
    </submittedName>
</protein>
<dbReference type="AlphaFoldDB" id="A0A7Y9IZ64"/>
<evidence type="ECO:0000256" key="10">
    <source>
        <dbReference type="SAM" id="Phobius"/>
    </source>
</evidence>
<keyword evidence="4" id="KW-0349">Heme</keyword>
<dbReference type="Proteomes" id="UP000542125">
    <property type="component" value="Unassembled WGS sequence"/>
</dbReference>
<keyword evidence="12" id="KW-1185">Reference proteome</keyword>
<dbReference type="Pfam" id="PF01127">
    <property type="entry name" value="Sdh_cyt"/>
    <property type="match status" value="1"/>
</dbReference>
<feature type="transmembrane region" description="Helical" evidence="10">
    <location>
        <begin position="27"/>
        <end position="47"/>
    </location>
</feature>
<organism evidence="11 12">
    <name type="scientific">Pigmentiphaga litoralis</name>
    <dbReference type="NCBI Taxonomy" id="516702"/>
    <lineage>
        <taxon>Bacteria</taxon>
        <taxon>Pseudomonadati</taxon>
        <taxon>Pseudomonadota</taxon>
        <taxon>Betaproteobacteria</taxon>
        <taxon>Burkholderiales</taxon>
        <taxon>Alcaligenaceae</taxon>
        <taxon>Pigmentiphaga</taxon>
    </lineage>
</organism>